<evidence type="ECO:0000256" key="1">
    <source>
        <dbReference type="SAM" id="MobiDB-lite"/>
    </source>
</evidence>
<feature type="compositionally biased region" description="Basic and acidic residues" evidence="1">
    <location>
        <begin position="168"/>
        <end position="183"/>
    </location>
</feature>
<comment type="caution">
    <text evidence="2">The sequence shown here is derived from an EMBL/GenBank/DDBJ whole genome shotgun (WGS) entry which is preliminary data.</text>
</comment>
<feature type="compositionally biased region" description="Basic and acidic residues" evidence="1">
    <location>
        <begin position="128"/>
        <end position="137"/>
    </location>
</feature>
<feature type="compositionally biased region" description="Low complexity" evidence="1">
    <location>
        <begin position="38"/>
        <end position="49"/>
    </location>
</feature>
<sequence>MSSSKRVKRDEESGTPSIPTRPTSPRDTDKRRTSLNVSPIATAPTASSSGLTPRTPIRRSTKAVTPPSLSPTGSGFMPSVGGGTASSSSSSTVTFPAITAPSTSSSSGSGEDLGRMTGGGSRRLAKLKQQETVRKLENAPQPGASHFGIDVSTPVWSAQRQYQAKSGGSDKNEREDTHTEIREAAVSSTRLSELLPNGMRLHVEAHLAQTSVPVSQSDLRVNASDGGSYSGAMFTSSYARERPDGGRKKKSDDETSKRKKSSAKAQEKITQDPSSPKPSDDHGPFHRAHASPFDVVGADSNDVRTVWGPQGGNLIVDKHIESAAIASKKRGDSLTMLLRSDTYNRSSVGVLSQTTPTGPYTLEAAQYSRRLGGGAATSSSGASSSTTPVVTTPTASSSSSGTSTPPGTPDGGSASSSGSGTSRRRRRK</sequence>
<feature type="compositionally biased region" description="Low complexity" evidence="1">
    <location>
        <begin position="14"/>
        <end position="23"/>
    </location>
</feature>
<accession>A0ABQ6BUP8</accession>
<keyword evidence="3" id="KW-1185">Reference proteome</keyword>
<name>A0ABQ6BUP8_9NEIS</name>
<evidence type="ECO:0000313" key="3">
    <source>
        <dbReference type="Proteomes" id="UP001156836"/>
    </source>
</evidence>
<feature type="compositionally biased region" description="Basic and acidic residues" evidence="1">
    <location>
        <begin position="239"/>
        <end position="256"/>
    </location>
</feature>
<dbReference type="Proteomes" id="UP001156836">
    <property type="component" value="Unassembled WGS sequence"/>
</dbReference>
<dbReference type="RefSeq" id="WP_020608489.1">
    <property type="nucleotide sequence ID" value="NZ_BSOZ01000044.1"/>
</dbReference>
<feature type="region of interest" description="Disordered" evidence="1">
    <location>
        <begin position="223"/>
        <end position="296"/>
    </location>
</feature>
<feature type="region of interest" description="Disordered" evidence="1">
    <location>
        <begin position="371"/>
        <end position="428"/>
    </location>
</feature>
<feature type="compositionally biased region" description="Low complexity" evidence="1">
    <location>
        <begin position="85"/>
        <end position="94"/>
    </location>
</feature>
<feature type="compositionally biased region" description="Polar residues" evidence="1">
    <location>
        <begin position="154"/>
        <end position="166"/>
    </location>
</feature>
<protein>
    <submittedName>
        <fullName evidence="2">Uncharacterized protein</fullName>
    </submittedName>
</protein>
<reference evidence="3" key="1">
    <citation type="journal article" date="2019" name="Int. J. Syst. Evol. Microbiol.">
        <title>The Global Catalogue of Microorganisms (GCM) 10K type strain sequencing project: providing services to taxonomists for standard genome sequencing and annotation.</title>
        <authorList>
            <consortium name="The Broad Institute Genomics Platform"/>
            <consortium name="The Broad Institute Genome Sequencing Center for Infectious Disease"/>
            <person name="Wu L."/>
            <person name="Ma J."/>
        </authorList>
    </citation>
    <scope>NUCLEOTIDE SEQUENCE [LARGE SCALE GENOMIC DNA]</scope>
    <source>
        <strain evidence="3">NBRC 104970</strain>
    </source>
</reference>
<feature type="region of interest" description="Disordered" evidence="1">
    <location>
        <begin position="1"/>
        <end position="185"/>
    </location>
</feature>
<gene>
    <name evidence="2" type="ORF">GCM10007860_25360</name>
</gene>
<proteinExistence type="predicted"/>
<dbReference type="EMBL" id="BSOZ01000044">
    <property type="protein sequence ID" value="GLS05384.1"/>
    <property type="molecule type" value="Genomic_DNA"/>
</dbReference>
<feature type="compositionally biased region" description="Low complexity" evidence="1">
    <location>
        <begin position="376"/>
        <end position="421"/>
    </location>
</feature>
<organism evidence="2 3">
    <name type="scientific">Chitiniphilus shinanonensis</name>
    <dbReference type="NCBI Taxonomy" id="553088"/>
    <lineage>
        <taxon>Bacteria</taxon>
        <taxon>Pseudomonadati</taxon>
        <taxon>Pseudomonadota</taxon>
        <taxon>Betaproteobacteria</taxon>
        <taxon>Neisseriales</taxon>
        <taxon>Chitinibacteraceae</taxon>
        <taxon>Chitiniphilus</taxon>
    </lineage>
</organism>
<evidence type="ECO:0000313" key="2">
    <source>
        <dbReference type="EMBL" id="GLS05384.1"/>
    </source>
</evidence>